<accession>A0ABQ9YE63</accession>
<keyword evidence="4" id="KW-1185">Reference proteome</keyword>
<evidence type="ECO:0000256" key="1">
    <source>
        <dbReference type="SAM" id="MobiDB-lite"/>
    </source>
</evidence>
<proteinExistence type="predicted"/>
<protein>
    <submittedName>
        <fullName evidence="3">Uncharacterized protein</fullName>
    </submittedName>
</protein>
<feature type="transmembrane region" description="Helical" evidence="2">
    <location>
        <begin position="103"/>
        <end position="128"/>
    </location>
</feature>
<feature type="region of interest" description="Disordered" evidence="1">
    <location>
        <begin position="166"/>
        <end position="202"/>
    </location>
</feature>
<dbReference type="EMBL" id="JARBJD010000013">
    <property type="protein sequence ID" value="KAK2961926.1"/>
    <property type="molecule type" value="Genomic_DNA"/>
</dbReference>
<keyword evidence="2" id="KW-0472">Membrane</keyword>
<keyword evidence="2" id="KW-1133">Transmembrane helix</keyword>
<dbReference type="Proteomes" id="UP001281761">
    <property type="component" value="Unassembled WGS sequence"/>
</dbReference>
<keyword evidence="2" id="KW-0812">Transmembrane</keyword>
<evidence type="ECO:0000313" key="3">
    <source>
        <dbReference type="EMBL" id="KAK2961926.1"/>
    </source>
</evidence>
<gene>
    <name evidence="3" type="ORF">BLNAU_2982</name>
</gene>
<feature type="compositionally biased region" description="Acidic residues" evidence="1">
    <location>
        <begin position="183"/>
        <end position="195"/>
    </location>
</feature>
<evidence type="ECO:0000313" key="4">
    <source>
        <dbReference type="Proteomes" id="UP001281761"/>
    </source>
</evidence>
<sequence>MALEVNPWSELGTDPEPMVQDETTNSVTLLESLVLLAQKTSELANCEKVPTDDGTGRFKITYPTFPSDMLYLLANSQQPIMNGIKRAVFAYMDETSQSATTMIVVYVEILVGGGVLVMFYISFVAFYFTAQMMKIRRLALMDLLEVPKPKLRSVIRRLIATNGDETMTGTMTHNVDESMDEKSEGEEDVDEEAASEDNASVATDRPLSIHHSIRLQTSTNVVTHPVTHNQPESVPNTCSQRDDGLTDAAINVANEFPVYGLSTLISQMPLYVWLIQNEYEVRDSSNKRTYNDLHPIPRYIGPARR</sequence>
<reference evidence="3 4" key="1">
    <citation type="journal article" date="2022" name="bioRxiv">
        <title>Genomics of Preaxostyla Flagellates Illuminates Evolutionary Transitions and the Path Towards Mitochondrial Loss.</title>
        <authorList>
            <person name="Novak L.V.F."/>
            <person name="Treitli S.C."/>
            <person name="Pyrih J."/>
            <person name="Halakuc P."/>
            <person name="Pipaliya S.V."/>
            <person name="Vacek V."/>
            <person name="Brzon O."/>
            <person name="Soukal P."/>
            <person name="Eme L."/>
            <person name="Dacks J.B."/>
            <person name="Karnkowska A."/>
            <person name="Elias M."/>
            <person name="Hampl V."/>
        </authorList>
    </citation>
    <scope>NUCLEOTIDE SEQUENCE [LARGE SCALE GENOMIC DNA]</scope>
    <source>
        <strain evidence="3">NAU3</strain>
        <tissue evidence="3">Gut</tissue>
    </source>
</reference>
<evidence type="ECO:0000256" key="2">
    <source>
        <dbReference type="SAM" id="Phobius"/>
    </source>
</evidence>
<organism evidence="3 4">
    <name type="scientific">Blattamonas nauphoetae</name>
    <dbReference type="NCBI Taxonomy" id="2049346"/>
    <lineage>
        <taxon>Eukaryota</taxon>
        <taxon>Metamonada</taxon>
        <taxon>Preaxostyla</taxon>
        <taxon>Oxymonadida</taxon>
        <taxon>Blattamonas</taxon>
    </lineage>
</organism>
<name>A0ABQ9YE63_9EUKA</name>
<comment type="caution">
    <text evidence="3">The sequence shown here is derived from an EMBL/GenBank/DDBJ whole genome shotgun (WGS) entry which is preliminary data.</text>
</comment>
<feature type="region of interest" description="Disordered" evidence="1">
    <location>
        <begin position="1"/>
        <end position="20"/>
    </location>
</feature>